<feature type="compositionally biased region" description="Basic and acidic residues" evidence="2">
    <location>
        <begin position="411"/>
        <end position="430"/>
    </location>
</feature>
<feature type="region of interest" description="Disordered" evidence="2">
    <location>
        <begin position="403"/>
        <end position="436"/>
    </location>
</feature>
<dbReference type="Pfam" id="PF07727">
    <property type="entry name" value="RVT_2"/>
    <property type="match status" value="1"/>
</dbReference>
<feature type="compositionally biased region" description="Basic and acidic residues" evidence="2">
    <location>
        <begin position="167"/>
        <end position="180"/>
    </location>
</feature>
<dbReference type="AlphaFoldDB" id="A0A6L2L0L2"/>
<feature type="coiled-coil region" evidence="1">
    <location>
        <begin position="663"/>
        <end position="718"/>
    </location>
</feature>
<evidence type="ECO:0000256" key="2">
    <source>
        <dbReference type="SAM" id="MobiDB-lite"/>
    </source>
</evidence>
<evidence type="ECO:0000259" key="3">
    <source>
        <dbReference type="Pfam" id="PF07727"/>
    </source>
</evidence>
<feature type="region of interest" description="Disordered" evidence="2">
    <location>
        <begin position="602"/>
        <end position="658"/>
    </location>
</feature>
<dbReference type="EMBL" id="BKCJ010003314">
    <property type="protein sequence ID" value="GEU54327.1"/>
    <property type="molecule type" value="Genomic_DNA"/>
</dbReference>
<reference evidence="5" key="1">
    <citation type="journal article" date="2019" name="Sci. Rep.">
        <title>Draft genome of Tanacetum cinerariifolium, the natural source of mosquito coil.</title>
        <authorList>
            <person name="Yamashiro T."/>
            <person name="Shiraishi A."/>
            <person name="Satake H."/>
            <person name="Nakayama K."/>
        </authorList>
    </citation>
    <scope>NUCLEOTIDE SEQUENCE</scope>
</reference>
<organism evidence="5">
    <name type="scientific">Tanacetum cinerariifolium</name>
    <name type="common">Dalmatian daisy</name>
    <name type="synonym">Chrysanthemum cinerariifolium</name>
    <dbReference type="NCBI Taxonomy" id="118510"/>
    <lineage>
        <taxon>Eukaryota</taxon>
        <taxon>Viridiplantae</taxon>
        <taxon>Streptophyta</taxon>
        <taxon>Embryophyta</taxon>
        <taxon>Tracheophyta</taxon>
        <taxon>Spermatophyta</taxon>
        <taxon>Magnoliopsida</taxon>
        <taxon>eudicotyledons</taxon>
        <taxon>Gunneridae</taxon>
        <taxon>Pentapetalae</taxon>
        <taxon>asterids</taxon>
        <taxon>campanulids</taxon>
        <taxon>Asterales</taxon>
        <taxon>Asteraceae</taxon>
        <taxon>Asteroideae</taxon>
        <taxon>Anthemideae</taxon>
        <taxon>Anthemidinae</taxon>
        <taxon>Tanacetum</taxon>
    </lineage>
</organism>
<dbReference type="InterPro" id="IPR013103">
    <property type="entry name" value="RVT_2"/>
</dbReference>
<name>A0A6L2L0L2_TANCI</name>
<evidence type="ECO:0000313" key="5">
    <source>
        <dbReference type="EMBL" id="GEU54327.1"/>
    </source>
</evidence>
<proteinExistence type="predicted"/>
<feature type="domain" description="GAG-pre-integrase" evidence="4">
    <location>
        <begin position="275"/>
        <end position="311"/>
    </location>
</feature>
<comment type="caution">
    <text evidence="5">The sequence shown here is derived from an EMBL/GenBank/DDBJ whole genome shotgun (WGS) entry which is preliminary data.</text>
</comment>
<gene>
    <name evidence="5" type="ORF">Tci_026305</name>
</gene>
<feature type="compositionally biased region" description="Pro residues" evidence="2">
    <location>
        <begin position="619"/>
        <end position="650"/>
    </location>
</feature>
<dbReference type="Pfam" id="PF13976">
    <property type="entry name" value="gag_pre-integrs"/>
    <property type="match status" value="1"/>
</dbReference>
<accession>A0A6L2L0L2</accession>
<evidence type="ECO:0000256" key="1">
    <source>
        <dbReference type="SAM" id="Coils"/>
    </source>
</evidence>
<dbReference type="InterPro" id="IPR025724">
    <property type="entry name" value="GAG-pre-integrase_dom"/>
</dbReference>
<keyword evidence="1" id="KW-0175">Coiled coil</keyword>
<protein>
    <submittedName>
        <fullName evidence="5">Putative ribonuclease H-like domain-containing protein</fullName>
    </submittedName>
</protein>
<feature type="region of interest" description="Disordered" evidence="2">
    <location>
        <begin position="167"/>
        <end position="194"/>
    </location>
</feature>
<feature type="compositionally biased region" description="Polar residues" evidence="2">
    <location>
        <begin position="181"/>
        <end position="190"/>
    </location>
</feature>
<sequence>MEGVNMGRWIHEGLMDRGDLLMWEGADTDLCVCAFSMECDCVLKARRSGAKSRSATFTLRNRPDFRRDPLIFNSDLCLFFSPFSSSSLSFHSFSLYKTCEGYHDVPLPYTGTFMPPKPDLVFNDASNASESLANVVNVKSDETEIESVTKHKEPSFVPPYEHVKTPRESVKKVEHPKQAENLRTNNQQSRGKSKIKTGKLDFDDVYFVKELKFNLFSVSQMCDKKNSVLFTDTECVVLSYEFKLPDENYVLLRVPRENNMHNVDLKNVVPSGDLTCLFAKATLDESNLWHRRLGHINFKTMNKLVKGKCVRMVVRYYLPRRMHPNKGKIEVIDADEDITLVDVEKDKEVSKKILMQVKLGRKLYLLNNTCCYHYGLLVHKMLYYIDADVADVAFDVKENENDVYVSPSGSDKNDNKKHNEKAKRDDRPKSLVDSPTGVRDLKAEFKEFSINNINSVNAVSAPDIAAGPNSTNSTNSFNTASPSDTVVSPSFRINEKSSFVDPSKYPDDPDMPELEDIIYSDDEEDMDVKSAFLYETIKEEVYVCQPLRFEDPDYPNKVYKVVKALYGLHQAPRACQDKYVAEILRKFGFIYVKSASTPIETEKPLLKDPDEEEVEVPTAPAPPSLTIAPSPPPQDHTPTPHASPPSPPQEQPTSSHDSTIPLLTTLMETCATLSQKVAELEQETHTQALKIIKLKKRVKKLEKKKRSKSSRLKRLRKIGTSQRVKSSADTVGRITQEDVSAATKDVNDAEPTVFDDKEYDDKEENIDWNAIAEQVQERHIDNIKKYQNLKRKPVSIAQARKNMIIYLKNMARYKMKHFRDVEEPQKKRVAEETLLQESFKKLKAVEVSGSDSTQETLTNDPKEMSEEDVQNMLEIVPVEDLVALWSLVKEKFSSAVPIVDKEKALWFELKRLFEPDADDVLWKLQRYMHYPITRKLQTNCEVHQVSSTTRRHDMFMLTEKDYPLSNRVMTLMLSAKLQVEEDSEVARDLVVKIFMKANKPKSRMDVVFDGAFGGAGDKEVIVREGVVVTSSSLEMLINSCLGGIMVSLIFLEGLEDEVLEKFMVELFEDDKMSKKYGLFN</sequence>
<feature type="domain" description="Reverse transcriptase Ty1/copia-type" evidence="3">
    <location>
        <begin position="525"/>
        <end position="589"/>
    </location>
</feature>
<evidence type="ECO:0000259" key="4">
    <source>
        <dbReference type="Pfam" id="PF13976"/>
    </source>
</evidence>